<dbReference type="InterPro" id="IPR003749">
    <property type="entry name" value="ThiS/MoaD-like"/>
</dbReference>
<name>A0ABQ5QBI0_9BACT</name>
<keyword evidence="2" id="KW-1185">Reference proteome</keyword>
<dbReference type="InterPro" id="IPR016155">
    <property type="entry name" value="Mopterin_synth/thiamin_S_b"/>
</dbReference>
<dbReference type="RefSeq" id="WP_285569385.1">
    <property type="nucleotide sequence ID" value="NZ_BSDE01000001.1"/>
</dbReference>
<evidence type="ECO:0008006" key="3">
    <source>
        <dbReference type="Google" id="ProtNLM"/>
    </source>
</evidence>
<evidence type="ECO:0000313" key="2">
    <source>
        <dbReference type="Proteomes" id="UP001165069"/>
    </source>
</evidence>
<sequence>MRITLKLFASLATHLPVEARVQHRVELELEPGTTVQEVIRRQGIPEAQCAMVLVDGVWVGPTERSGRVLVEGEALAIWPPVAGG</sequence>
<proteinExistence type="predicted"/>
<dbReference type="Pfam" id="PF02597">
    <property type="entry name" value="ThiS"/>
    <property type="match status" value="1"/>
</dbReference>
<organism evidence="1 2">
    <name type="scientific">Geothrix limicola</name>
    <dbReference type="NCBI Taxonomy" id="2927978"/>
    <lineage>
        <taxon>Bacteria</taxon>
        <taxon>Pseudomonadati</taxon>
        <taxon>Acidobacteriota</taxon>
        <taxon>Holophagae</taxon>
        <taxon>Holophagales</taxon>
        <taxon>Holophagaceae</taxon>
        <taxon>Geothrix</taxon>
    </lineage>
</organism>
<evidence type="ECO:0000313" key="1">
    <source>
        <dbReference type="EMBL" id="GLH71805.1"/>
    </source>
</evidence>
<comment type="caution">
    <text evidence="1">The sequence shown here is derived from an EMBL/GenBank/DDBJ whole genome shotgun (WGS) entry which is preliminary data.</text>
</comment>
<dbReference type="Proteomes" id="UP001165069">
    <property type="component" value="Unassembled WGS sequence"/>
</dbReference>
<reference evidence="1 2" key="1">
    <citation type="journal article" date="2023" name="Antonie Van Leeuwenhoek">
        <title>Mesoterricola silvestris gen. nov., sp. nov., Mesoterricola sediminis sp. nov., Geothrix oryzae sp. nov., Geothrix edaphica sp. nov., Geothrix rubra sp. nov., and Geothrix limicola sp. nov., six novel members of Acidobacteriota isolated from soils.</title>
        <authorList>
            <person name="Itoh H."/>
            <person name="Sugisawa Y."/>
            <person name="Mise K."/>
            <person name="Xu Z."/>
            <person name="Kuniyasu M."/>
            <person name="Ushijima N."/>
            <person name="Kawano K."/>
            <person name="Kobayashi E."/>
            <person name="Shiratori Y."/>
            <person name="Masuda Y."/>
            <person name="Senoo K."/>
        </authorList>
    </citation>
    <scope>NUCLEOTIDE SEQUENCE [LARGE SCALE GENOMIC DNA]</scope>
    <source>
        <strain evidence="1 2">Red804</strain>
    </source>
</reference>
<dbReference type="InterPro" id="IPR012675">
    <property type="entry name" value="Beta-grasp_dom_sf"/>
</dbReference>
<dbReference type="SUPFAM" id="SSF54285">
    <property type="entry name" value="MoaD/ThiS"/>
    <property type="match status" value="1"/>
</dbReference>
<accession>A0ABQ5QBI0</accession>
<dbReference type="EMBL" id="BSDE01000001">
    <property type="protein sequence ID" value="GLH71805.1"/>
    <property type="molecule type" value="Genomic_DNA"/>
</dbReference>
<protein>
    <recommendedName>
        <fullName evidence="3">MoaD/ThiS family protein</fullName>
    </recommendedName>
</protein>
<dbReference type="Gene3D" id="3.10.20.30">
    <property type="match status" value="1"/>
</dbReference>
<gene>
    <name evidence="1" type="ORF">GETHLI_03070</name>
</gene>